<feature type="transmembrane region" description="Helical" evidence="10">
    <location>
        <begin position="226"/>
        <end position="243"/>
    </location>
</feature>
<feature type="transmembrane region" description="Helical" evidence="10">
    <location>
        <begin position="326"/>
        <end position="343"/>
    </location>
</feature>
<dbReference type="CDD" id="cd09629">
    <property type="entry name" value="DOMON_CIL1_like"/>
    <property type="match status" value="1"/>
</dbReference>
<feature type="domain" description="Cytochrome b561" evidence="12">
    <location>
        <begin position="181"/>
        <end position="378"/>
    </location>
</feature>
<keyword evidence="5 8" id="KW-0249">Electron transport</keyword>
<evidence type="ECO:0000313" key="13">
    <source>
        <dbReference type="EMBL" id="KAK4276122.1"/>
    </source>
</evidence>
<evidence type="ECO:0000256" key="6">
    <source>
        <dbReference type="ARBA" id="ARBA00022989"/>
    </source>
</evidence>
<evidence type="ECO:0000256" key="1">
    <source>
        <dbReference type="ARBA" id="ARBA00004370"/>
    </source>
</evidence>
<evidence type="ECO:0000256" key="2">
    <source>
        <dbReference type="ARBA" id="ARBA00022448"/>
    </source>
</evidence>
<evidence type="ECO:0000256" key="7">
    <source>
        <dbReference type="ARBA" id="ARBA00023136"/>
    </source>
</evidence>
<dbReference type="GO" id="GO:0046872">
    <property type="term" value="F:metal ion binding"/>
    <property type="evidence" value="ECO:0007669"/>
    <property type="project" value="UniProtKB-KW"/>
</dbReference>
<feature type="transmembrane region" description="Helical" evidence="10">
    <location>
        <begin position="286"/>
        <end position="306"/>
    </location>
</feature>
<feature type="transmembrane region" description="Helical" evidence="10">
    <location>
        <begin position="7"/>
        <end position="31"/>
    </location>
</feature>
<dbReference type="InterPro" id="IPR005018">
    <property type="entry name" value="DOMON_domain"/>
</dbReference>
<dbReference type="GO" id="GO:0016020">
    <property type="term" value="C:membrane"/>
    <property type="evidence" value="ECO:0007669"/>
    <property type="project" value="UniProtKB-SubCell"/>
</dbReference>
<feature type="binding site" description="axial binding residue" evidence="9">
    <location>
        <position position="257"/>
    </location>
    <ligand>
        <name>heme b</name>
        <dbReference type="ChEBI" id="CHEBI:60344"/>
        <label>1</label>
    </ligand>
    <ligandPart>
        <name>Fe</name>
        <dbReference type="ChEBI" id="CHEBI:18248"/>
    </ligandPart>
</feature>
<accession>A0AAE1JXA6</accession>
<dbReference type="SMART" id="SM00665">
    <property type="entry name" value="B561"/>
    <property type="match status" value="1"/>
</dbReference>
<sequence>MDYSPRLFFFNAFIFILFFTFFALYFIFFPIRFPPDSQICRSYKFPNNANFLACDDLPVLDSSIHWNYHLSSNTIDLAFKKHNVEDNQWIAWAINLNSTGMVGSQSFVAFEKSDGTMAAYTSPITSYDTRLKNGDLSFEVNAVSASFEADGTMIIYAKFQLPGNSTKVNHVWQQGFVFQDTLKLHPTSGDNLKSFGYLDFLEASYYRVEDNRKILSLRKVGGILDGIGWGILMPTGIMIGRYLKAFEATKSPWFHVHWICLIVAYLIGTAGCGVGFHMGIDQFLHYYPLGIYVFGTCTIQILVASFFRPKEEDQRKILGWKRFHSVWGYVAMSYALACGGFSIPKGAYMAIIVSLGCVAAILEFQVCKFRMKKLNQVHPEMSVQGNNQIP</sequence>
<dbReference type="Proteomes" id="UP001293593">
    <property type="component" value="Unassembled WGS sequence"/>
</dbReference>
<evidence type="ECO:0000256" key="3">
    <source>
        <dbReference type="ARBA" id="ARBA00022692"/>
    </source>
</evidence>
<evidence type="ECO:0000313" key="14">
    <source>
        <dbReference type="Proteomes" id="UP001293593"/>
    </source>
</evidence>
<proteinExistence type="predicted"/>
<dbReference type="PANTHER" id="PTHR23130:SF212">
    <property type="entry name" value="AUXIN-RESPONSIVE FAMILY PROTEIN"/>
    <property type="match status" value="1"/>
</dbReference>
<dbReference type="EMBL" id="JAWXYG010000004">
    <property type="protein sequence ID" value="KAK4276122.1"/>
    <property type="molecule type" value="Genomic_DNA"/>
</dbReference>
<evidence type="ECO:0000259" key="12">
    <source>
        <dbReference type="PROSITE" id="PS50939"/>
    </source>
</evidence>
<evidence type="ECO:0000256" key="5">
    <source>
        <dbReference type="ARBA" id="ARBA00022982"/>
    </source>
</evidence>
<keyword evidence="3 10" id="KW-0812">Transmembrane</keyword>
<comment type="cofactor">
    <cofactor evidence="8">
        <name>heme b</name>
        <dbReference type="ChEBI" id="CHEBI:60344"/>
    </cofactor>
    <text evidence="8">Binds 2 heme b groups non-covalently.</text>
</comment>
<comment type="caution">
    <text evidence="13">The sequence shown here is derived from an EMBL/GenBank/DDBJ whole genome shotgun (WGS) entry which is preliminary data.</text>
</comment>
<dbReference type="PROSITE" id="PS50836">
    <property type="entry name" value="DOMON"/>
    <property type="match status" value="1"/>
</dbReference>
<protein>
    <recommendedName>
        <fullName evidence="8">Cytochrome b561 and DOMON domain-containing protein</fullName>
    </recommendedName>
</protein>
<dbReference type="PROSITE" id="PS50939">
    <property type="entry name" value="CYTOCHROME_B561"/>
    <property type="match status" value="1"/>
</dbReference>
<feature type="binding site" description="axial binding residue" evidence="9">
    <location>
        <position position="324"/>
    </location>
    <ligand>
        <name>heme b</name>
        <dbReference type="ChEBI" id="CHEBI:60344"/>
        <label>1</label>
    </ligand>
    <ligandPart>
        <name>Fe</name>
        <dbReference type="ChEBI" id="CHEBI:18248"/>
    </ligandPart>
</feature>
<dbReference type="Pfam" id="PF04526">
    <property type="entry name" value="DUF568"/>
    <property type="match status" value="1"/>
</dbReference>
<keyword evidence="2 8" id="KW-0813">Transport</keyword>
<dbReference type="InterPro" id="IPR045265">
    <property type="entry name" value="AIR12_DOMON"/>
</dbReference>
<keyword evidence="9" id="KW-0479">Metal-binding</keyword>
<name>A0AAE1JXA6_9FABA</name>
<keyword evidence="6 10" id="KW-1133">Transmembrane helix</keyword>
<dbReference type="InterPro" id="IPR017214">
    <property type="entry name" value="UCP037471"/>
</dbReference>
<keyword evidence="14" id="KW-1185">Reference proteome</keyword>
<dbReference type="InterPro" id="IPR006593">
    <property type="entry name" value="Cyt_b561/ferric_Rdtase_TM"/>
</dbReference>
<dbReference type="CDD" id="cd08760">
    <property type="entry name" value="Cyt_b561_FRRS1_like"/>
    <property type="match status" value="1"/>
</dbReference>
<dbReference type="PIRSF" id="PIRSF037471">
    <property type="entry name" value="UCP037471"/>
    <property type="match status" value="1"/>
</dbReference>
<gene>
    <name evidence="13" type="ORF">QN277_019111</name>
</gene>
<organism evidence="13 14">
    <name type="scientific">Acacia crassicarpa</name>
    <name type="common">northern wattle</name>
    <dbReference type="NCBI Taxonomy" id="499986"/>
    <lineage>
        <taxon>Eukaryota</taxon>
        <taxon>Viridiplantae</taxon>
        <taxon>Streptophyta</taxon>
        <taxon>Embryophyta</taxon>
        <taxon>Tracheophyta</taxon>
        <taxon>Spermatophyta</taxon>
        <taxon>Magnoliopsida</taxon>
        <taxon>eudicotyledons</taxon>
        <taxon>Gunneridae</taxon>
        <taxon>Pentapetalae</taxon>
        <taxon>rosids</taxon>
        <taxon>fabids</taxon>
        <taxon>Fabales</taxon>
        <taxon>Fabaceae</taxon>
        <taxon>Caesalpinioideae</taxon>
        <taxon>mimosoid clade</taxon>
        <taxon>Acacieae</taxon>
        <taxon>Acacia</taxon>
    </lineage>
</organism>
<evidence type="ECO:0000256" key="4">
    <source>
        <dbReference type="ARBA" id="ARBA00022729"/>
    </source>
</evidence>
<dbReference type="Gene3D" id="1.20.120.1770">
    <property type="match status" value="1"/>
</dbReference>
<feature type="transmembrane region" description="Helical" evidence="10">
    <location>
        <begin position="349"/>
        <end position="366"/>
    </location>
</feature>
<comment type="subcellular location">
    <subcellularLocation>
        <location evidence="1">Membrane</location>
    </subcellularLocation>
</comment>
<keyword evidence="4" id="KW-0732">Signal</keyword>
<feature type="transmembrane region" description="Helical" evidence="10">
    <location>
        <begin position="255"/>
        <end position="280"/>
    </location>
</feature>
<dbReference type="AlphaFoldDB" id="A0AAE1JXA6"/>
<keyword evidence="9" id="KW-0408">Iron</keyword>
<dbReference type="PANTHER" id="PTHR23130">
    <property type="entry name" value="CYTOCHROME B561 AND DOMON DOMAIN-CONTAINING PROTEIN"/>
    <property type="match status" value="1"/>
</dbReference>
<evidence type="ECO:0000256" key="9">
    <source>
        <dbReference type="PIRSR" id="PIRSR037471-1"/>
    </source>
</evidence>
<keyword evidence="7 8" id="KW-0472">Membrane</keyword>
<feature type="domain" description="DOMON" evidence="11">
    <location>
        <begin position="60"/>
        <end position="175"/>
    </location>
</feature>
<evidence type="ECO:0000256" key="8">
    <source>
        <dbReference type="PIRNR" id="PIRNR037471"/>
    </source>
</evidence>
<evidence type="ECO:0000259" key="11">
    <source>
        <dbReference type="PROSITE" id="PS50836"/>
    </source>
</evidence>
<reference evidence="13" key="1">
    <citation type="submission" date="2023-10" db="EMBL/GenBank/DDBJ databases">
        <title>Chromosome-level genome of the transformable northern wattle, Acacia crassicarpa.</title>
        <authorList>
            <person name="Massaro I."/>
            <person name="Sinha N.R."/>
            <person name="Poethig S."/>
            <person name="Leichty A.R."/>
        </authorList>
    </citation>
    <scope>NUCLEOTIDE SEQUENCE</scope>
    <source>
        <strain evidence="13">Acra3RX</strain>
        <tissue evidence="13">Leaf</tissue>
    </source>
</reference>
<evidence type="ECO:0000256" key="10">
    <source>
        <dbReference type="SAM" id="Phobius"/>
    </source>
</evidence>